<keyword evidence="2" id="KW-1185">Reference proteome</keyword>
<dbReference type="OrthoDB" id="3197992at2759"/>
<dbReference type="GeneID" id="36331563"/>
<evidence type="ECO:0000313" key="2">
    <source>
        <dbReference type="Proteomes" id="UP000194127"/>
    </source>
</evidence>
<dbReference type="AlphaFoldDB" id="A0A1X6MRF7"/>
<dbReference type="RefSeq" id="XP_024335557.1">
    <property type="nucleotide sequence ID" value="XM_024486614.1"/>
</dbReference>
<dbReference type="Proteomes" id="UP000194127">
    <property type="component" value="Unassembled WGS sequence"/>
</dbReference>
<proteinExistence type="predicted"/>
<dbReference type="EMBL" id="KZ110603">
    <property type="protein sequence ID" value="OSX58763.1"/>
    <property type="molecule type" value="Genomic_DNA"/>
</dbReference>
<name>A0A1X6MRF7_9APHY</name>
<reference evidence="1 2" key="1">
    <citation type="submission" date="2017-04" db="EMBL/GenBank/DDBJ databases">
        <title>Genome Sequence of the Model Brown-Rot Fungus Postia placenta SB12.</title>
        <authorList>
            <consortium name="DOE Joint Genome Institute"/>
            <person name="Gaskell J."/>
            <person name="Kersten P."/>
            <person name="Larrondo L.F."/>
            <person name="Canessa P."/>
            <person name="Martinez D."/>
            <person name="Hibbett D."/>
            <person name="Schmoll M."/>
            <person name="Kubicek C.P."/>
            <person name="Martinez A.T."/>
            <person name="Yadav J."/>
            <person name="Master E."/>
            <person name="Magnuson J.K."/>
            <person name="James T."/>
            <person name="Yaver D."/>
            <person name="Berka R."/>
            <person name="Labutti K."/>
            <person name="Lipzen A."/>
            <person name="Aerts A."/>
            <person name="Barry K."/>
            <person name="Henrissat B."/>
            <person name="Blanchette R."/>
            <person name="Grigoriev I."/>
            <person name="Cullen D."/>
        </authorList>
    </citation>
    <scope>NUCLEOTIDE SEQUENCE [LARGE SCALE GENOMIC DNA]</scope>
    <source>
        <strain evidence="1 2">MAD-698-R-SB12</strain>
    </source>
</reference>
<feature type="non-terminal residue" evidence="1">
    <location>
        <position position="1"/>
    </location>
</feature>
<gene>
    <name evidence="1" type="ORF">POSPLADRAFT_1152036</name>
</gene>
<sequence>FGNQHRGCGHFIINYYSGIRFDCGQPTCALSPAHMHKTARNCSCNKTYHDHRRVQNLIQEACDPCKEAAFAARVGRR</sequence>
<accession>A0A1X6MRF7</accession>
<organism evidence="1 2">
    <name type="scientific">Postia placenta MAD-698-R-SB12</name>
    <dbReference type="NCBI Taxonomy" id="670580"/>
    <lineage>
        <taxon>Eukaryota</taxon>
        <taxon>Fungi</taxon>
        <taxon>Dikarya</taxon>
        <taxon>Basidiomycota</taxon>
        <taxon>Agaricomycotina</taxon>
        <taxon>Agaricomycetes</taxon>
        <taxon>Polyporales</taxon>
        <taxon>Adustoporiaceae</taxon>
        <taxon>Rhodonia</taxon>
    </lineage>
</organism>
<protein>
    <submittedName>
        <fullName evidence="1">Uncharacterized protein</fullName>
    </submittedName>
</protein>
<evidence type="ECO:0000313" key="1">
    <source>
        <dbReference type="EMBL" id="OSX58763.1"/>
    </source>
</evidence>